<evidence type="ECO:0000256" key="2">
    <source>
        <dbReference type="ARBA" id="ARBA00022448"/>
    </source>
</evidence>
<dbReference type="GO" id="GO:0005737">
    <property type="term" value="C:cytoplasm"/>
    <property type="evidence" value="ECO:0007669"/>
    <property type="project" value="UniProtKB-SubCell"/>
</dbReference>
<dbReference type="InterPro" id="IPR035958">
    <property type="entry name" value="SecB-like_sf"/>
</dbReference>
<sequence length="170" mass="18775">MADENQTNNGAAAGEQAQQGPQFNIQRIYTKDISFESPNAPAIYTKEWKPEIKLDIDTSTNKLEENVYEVVLSVTVTATLGEETAFLCEVQQAGIFAIGEMPDQNKAHTLGSFCPNMLFPYARETISNLVNRGTFPPLNLAPVNFDAIFAAYVQKRAQQQQQGQAPKMDA</sequence>
<dbReference type="PANTHER" id="PTHR36918:SF1">
    <property type="entry name" value="PROTEIN-EXPORT PROTEIN SECB"/>
    <property type="match status" value="1"/>
</dbReference>
<comment type="similarity">
    <text evidence="1 5">Belongs to the SecB family.</text>
</comment>
<evidence type="ECO:0000256" key="1">
    <source>
        <dbReference type="ARBA" id="ARBA00009990"/>
    </source>
</evidence>
<dbReference type="NCBIfam" id="NF004392">
    <property type="entry name" value="PRK05751.1-3"/>
    <property type="match status" value="1"/>
</dbReference>
<dbReference type="InterPro" id="IPR003708">
    <property type="entry name" value="SecB"/>
</dbReference>
<keyword evidence="4 5" id="KW-0811">Translocation</keyword>
<evidence type="ECO:0000256" key="3">
    <source>
        <dbReference type="ARBA" id="ARBA00022927"/>
    </source>
</evidence>
<accession>A0A6L9MYA3</accession>
<dbReference type="Pfam" id="PF02556">
    <property type="entry name" value="SecB"/>
    <property type="match status" value="1"/>
</dbReference>
<dbReference type="RefSeq" id="WP_071978495.1">
    <property type="nucleotide sequence ID" value="NZ_JAAAWP010000012.1"/>
</dbReference>
<gene>
    <name evidence="5 6" type="primary">secB</name>
    <name evidence="6" type="ORF">GTW09_15805</name>
</gene>
<evidence type="ECO:0000256" key="5">
    <source>
        <dbReference type="HAMAP-Rule" id="MF_00821"/>
    </source>
</evidence>
<name>A0A6L9MYA3_9ALTE</name>
<comment type="function">
    <text evidence="5">One of the proteins required for the normal export of preproteins out of the cell cytoplasm. It is a molecular chaperone that binds to a subset of precursor proteins, maintaining them in a translocation-competent state. It also specifically binds to its receptor SecA.</text>
</comment>
<keyword evidence="3 5" id="KW-0653">Protein transport</keyword>
<dbReference type="PANTHER" id="PTHR36918">
    <property type="match status" value="1"/>
</dbReference>
<dbReference type="AlphaFoldDB" id="A0A6L9MYA3"/>
<keyword evidence="5" id="KW-0143">Chaperone</keyword>
<comment type="caution">
    <text evidence="6">The sequence shown here is derived from an EMBL/GenBank/DDBJ whole genome shotgun (WGS) entry which is preliminary data.</text>
</comment>
<dbReference type="NCBIfam" id="NF004393">
    <property type="entry name" value="PRK05751.1-4"/>
    <property type="match status" value="1"/>
</dbReference>
<dbReference type="Proteomes" id="UP000478837">
    <property type="component" value="Unassembled WGS sequence"/>
</dbReference>
<evidence type="ECO:0000313" key="7">
    <source>
        <dbReference type="Proteomes" id="UP000478837"/>
    </source>
</evidence>
<dbReference type="Gene3D" id="3.10.420.10">
    <property type="entry name" value="SecB-like"/>
    <property type="match status" value="1"/>
</dbReference>
<dbReference type="GO" id="GO:0015031">
    <property type="term" value="P:protein transport"/>
    <property type="evidence" value="ECO:0007669"/>
    <property type="project" value="UniProtKB-UniRule"/>
</dbReference>
<dbReference type="GO" id="GO:0006457">
    <property type="term" value="P:protein folding"/>
    <property type="evidence" value="ECO:0007669"/>
    <property type="project" value="UniProtKB-UniRule"/>
</dbReference>
<organism evidence="6 7">
    <name type="scientific">Alteromonas hispanica</name>
    <dbReference type="NCBI Taxonomy" id="315421"/>
    <lineage>
        <taxon>Bacteria</taxon>
        <taxon>Pseudomonadati</taxon>
        <taxon>Pseudomonadota</taxon>
        <taxon>Gammaproteobacteria</taxon>
        <taxon>Alteromonadales</taxon>
        <taxon>Alteromonadaceae</taxon>
        <taxon>Alteromonas/Salinimonas group</taxon>
        <taxon>Alteromonas</taxon>
    </lineage>
</organism>
<dbReference type="GO" id="GO:0051082">
    <property type="term" value="F:unfolded protein binding"/>
    <property type="evidence" value="ECO:0007669"/>
    <property type="project" value="InterPro"/>
</dbReference>
<evidence type="ECO:0000256" key="4">
    <source>
        <dbReference type="ARBA" id="ARBA00023010"/>
    </source>
</evidence>
<dbReference type="NCBIfam" id="TIGR00809">
    <property type="entry name" value="secB"/>
    <property type="match status" value="1"/>
</dbReference>
<keyword evidence="7" id="KW-1185">Reference proteome</keyword>
<dbReference type="PRINTS" id="PR01594">
    <property type="entry name" value="SECBCHAPRONE"/>
</dbReference>
<reference evidence="6 7" key="1">
    <citation type="submission" date="2020-01" db="EMBL/GenBank/DDBJ databases">
        <title>Genomes of bacteria type strains.</title>
        <authorList>
            <person name="Chen J."/>
            <person name="Zhu S."/>
            <person name="Yang J."/>
        </authorList>
    </citation>
    <scope>NUCLEOTIDE SEQUENCE [LARGE SCALE GENOMIC DNA]</scope>
    <source>
        <strain evidence="6 7">LMG 22958</strain>
    </source>
</reference>
<comment type="subcellular location">
    <subcellularLocation>
        <location evidence="5">Cytoplasm</location>
    </subcellularLocation>
</comment>
<dbReference type="HAMAP" id="MF_00821">
    <property type="entry name" value="SecB"/>
    <property type="match status" value="1"/>
</dbReference>
<keyword evidence="5" id="KW-0963">Cytoplasm</keyword>
<dbReference type="SUPFAM" id="SSF54611">
    <property type="entry name" value="SecB-like"/>
    <property type="match status" value="1"/>
</dbReference>
<dbReference type="EMBL" id="JAAAWP010000012">
    <property type="protein sequence ID" value="NDW22985.1"/>
    <property type="molecule type" value="Genomic_DNA"/>
</dbReference>
<comment type="subunit">
    <text evidence="5">Homotetramer, a dimer of dimers. One homotetramer interacts with 1 SecA dimer.</text>
</comment>
<dbReference type="GO" id="GO:0051262">
    <property type="term" value="P:protein tetramerization"/>
    <property type="evidence" value="ECO:0007669"/>
    <property type="project" value="InterPro"/>
</dbReference>
<evidence type="ECO:0000313" key="6">
    <source>
        <dbReference type="EMBL" id="NDW22985.1"/>
    </source>
</evidence>
<protein>
    <recommendedName>
        <fullName evidence="5">Protein-export protein SecB</fullName>
    </recommendedName>
</protein>
<keyword evidence="2 5" id="KW-0813">Transport</keyword>
<proteinExistence type="inferred from homology"/>